<dbReference type="NCBIfam" id="TIGR03804">
    <property type="entry name" value="para_beta_helix"/>
    <property type="match status" value="1"/>
</dbReference>
<dbReference type="InterPro" id="IPR026464">
    <property type="entry name" value="NosD_copper_fam"/>
</dbReference>
<dbReference type="AlphaFoldDB" id="B0TRG1"/>
<comment type="pathway">
    <text evidence="1">Protein modification; protein ubiquitination.</text>
</comment>
<dbReference type="InterPro" id="IPR012334">
    <property type="entry name" value="Pectin_lyas_fold"/>
</dbReference>
<dbReference type="SMART" id="SM00722">
    <property type="entry name" value="CASH"/>
    <property type="match status" value="2"/>
</dbReference>
<proteinExistence type="predicted"/>
<dbReference type="InterPro" id="IPR007742">
    <property type="entry name" value="NosD_dom"/>
</dbReference>
<keyword evidence="4" id="KW-0732">Signal</keyword>
<dbReference type="SUPFAM" id="SSF51126">
    <property type="entry name" value="Pectin lyase-like"/>
    <property type="match status" value="1"/>
</dbReference>
<organism evidence="6 7">
    <name type="scientific">Shewanella halifaxensis (strain HAW-EB4)</name>
    <dbReference type="NCBI Taxonomy" id="458817"/>
    <lineage>
        <taxon>Bacteria</taxon>
        <taxon>Pseudomonadati</taxon>
        <taxon>Pseudomonadota</taxon>
        <taxon>Gammaproteobacteria</taxon>
        <taxon>Alteromonadales</taxon>
        <taxon>Shewanellaceae</taxon>
        <taxon>Shewanella</taxon>
    </lineage>
</organism>
<evidence type="ECO:0000313" key="7">
    <source>
        <dbReference type="Proteomes" id="UP000001317"/>
    </source>
</evidence>
<sequence>MKKLMKNCGSELARNSLRKAAKQVCLSTWFCLFVSPLTVAANYSVSNAEGLKQQLLMVKAGDTVVLKAGEYSGHFEIHQPIMLMGEKGAIIDAQGSGSAISVFVSDVTISNLQVQNWGADLYELDSGILVQDNADRVRIESSHLKGDGFGIYSENSKHITVVNNVITGNPALYKLDRGDGVYLKGVDAPVVHDNKISHVRDGVYLETSTNSLVFDNRFHSAQYGIHYMYTKHDEGYGNEVDNVDGGYAIMSSEFVNLHQNQASNTLDFGVLLNISNHCIVSHNRLSLGHNPQGTAELGNEGKGIFIYGARDNEVSHNLFSTSDIGIYMAMGGEKNKVYGNQFVNNKTQVKYVGDSLLEWSHQGRGNYWSGYMGWDANHDGIADKPYRPNDSLDKLFWLYPEARFLMNSPVVALLRWVQGQFEVGAATGIVDSFPLISAGSTGSTGSVYRAQY</sequence>
<evidence type="ECO:0000313" key="6">
    <source>
        <dbReference type="EMBL" id="ABZ75133.1"/>
    </source>
</evidence>
<dbReference type="HOGENOM" id="CLU_041882_0_1_6"/>
<evidence type="ECO:0000256" key="1">
    <source>
        <dbReference type="ARBA" id="ARBA00004906"/>
    </source>
</evidence>
<dbReference type="OrthoDB" id="9767990at2"/>
<keyword evidence="3" id="KW-0833">Ubl conjugation pathway</keyword>
<dbReference type="RefSeq" id="WP_012275687.1">
    <property type="nucleotide sequence ID" value="NC_010334.1"/>
</dbReference>
<keyword evidence="7" id="KW-1185">Reference proteome</keyword>
<gene>
    <name evidence="6" type="ordered locus">Shal_0558</name>
</gene>
<dbReference type="InterPro" id="IPR011050">
    <property type="entry name" value="Pectin_lyase_fold/virulence"/>
</dbReference>
<feature type="chain" id="PRO_5002756728" evidence="4">
    <location>
        <begin position="41"/>
        <end position="452"/>
    </location>
</feature>
<dbReference type="SMART" id="SM00710">
    <property type="entry name" value="PbH1"/>
    <property type="match status" value="8"/>
</dbReference>
<dbReference type="Gene3D" id="2.160.20.10">
    <property type="entry name" value="Single-stranded right-handed beta-helix, Pectin lyase-like"/>
    <property type="match status" value="1"/>
</dbReference>
<dbReference type="PANTHER" id="PTHR22990">
    <property type="entry name" value="F-BOX ONLY PROTEIN"/>
    <property type="match status" value="1"/>
</dbReference>
<dbReference type="eggNOG" id="COG3420">
    <property type="taxonomic scope" value="Bacteria"/>
</dbReference>
<reference evidence="6" key="1">
    <citation type="submission" date="2008-01" db="EMBL/GenBank/DDBJ databases">
        <title>Complete sequence of Shewanella halifaxensis HAW-EB4.</title>
        <authorList>
            <consortium name="US DOE Joint Genome Institute"/>
            <person name="Copeland A."/>
            <person name="Lucas S."/>
            <person name="Lapidus A."/>
            <person name="Glavina del Rio T."/>
            <person name="Dalin E."/>
            <person name="Tice H."/>
            <person name="Bruce D."/>
            <person name="Goodwin L."/>
            <person name="Pitluck S."/>
            <person name="Sims D."/>
            <person name="Brettin T."/>
            <person name="Detter J.C."/>
            <person name="Han C."/>
            <person name="Kuske C.R."/>
            <person name="Schmutz J."/>
            <person name="Larimer F."/>
            <person name="Land M."/>
            <person name="Hauser L."/>
            <person name="Kyrpides N."/>
            <person name="Kim E."/>
            <person name="Zhao J.-S."/>
            <person name="Richardson P."/>
        </authorList>
    </citation>
    <scope>NUCLEOTIDE SEQUENCE [LARGE SCALE GENOMIC DNA]</scope>
    <source>
        <strain evidence="6">HAW-EB4</strain>
    </source>
</reference>
<dbReference type="KEGG" id="shl:Shal_0558"/>
<dbReference type="InterPro" id="IPR006633">
    <property type="entry name" value="Carb-bd_sugar_hydrolysis-dom"/>
</dbReference>
<name>B0TRG1_SHEHH</name>
<dbReference type="Pfam" id="PF05048">
    <property type="entry name" value="NosD"/>
    <property type="match status" value="1"/>
</dbReference>
<protein>
    <submittedName>
        <fullName evidence="6">Periplasmic copper-binding</fullName>
    </submittedName>
</protein>
<feature type="signal peptide" evidence="4">
    <location>
        <begin position="1"/>
        <end position="40"/>
    </location>
</feature>
<accession>B0TRG1</accession>
<evidence type="ECO:0000256" key="4">
    <source>
        <dbReference type="SAM" id="SignalP"/>
    </source>
</evidence>
<dbReference type="InterPro" id="IPR022441">
    <property type="entry name" value="Para_beta_helix_rpt-2"/>
</dbReference>
<dbReference type="PANTHER" id="PTHR22990:SF15">
    <property type="entry name" value="F-BOX ONLY PROTEIN 10"/>
    <property type="match status" value="1"/>
</dbReference>
<evidence type="ECO:0000256" key="3">
    <source>
        <dbReference type="ARBA" id="ARBA00022786"/>
    </source>
</evidence>
<dbReference type="InterPro" id="IPR006626">
    <property type="entry name" value="PbH1"/>
</dbReference>
<dbReference type="InterPro" id="IPR051550">
    <property type="entry name" value="SCF-Subunits/Alg-Epimerases"/>
</dbReference>
<evidence type="ECO:0000256" key="2">
    <source>
        <dbReference type="ARBA" id="ARBA00022737"/>
    </source>
</evidence>
<dbReference type="EMBL" id="CP000931">
    <property type="protein sequence ID" value="ABZ75133.1"/>
    <property type="molecule type" value="Genomic_DNA"/>
</dbReference>
<dbReference type="STRING" id="458817.Shal_0558"/>
<dbReference type="NCBIfam" id="TIGR04247">
    <property type="entry name" value="NosD_copper_fam"/>
    <property type="match status" value="1"/>
</dbReference>
<dbReference type="Proteomes" id="UP000001317">
    <property type="component" value="Chromosome"/>
</dbReference>
<keyword evidence="2" id="KW-0677">Repeat</keyword>
<feature type="domain" description="Carbohydrate-binding/sugar hydrolysis" evidence="5">
    <location>
        <begin position="212"/>
        <end position="384"/>
    </location>
</feature>
<feature type="domain" description="Carbohydrate-binding/sugar hydrolysis" evidence="5">
    <location>
        <begin position="58"/>
        <end position="206"/>
    </location>
</feature>
<evidence type="ECO:0000259" key="5">
    <source>
        <dbReference type="SMART" id="SM00722"/>
    </source>
</evidence>